<evidence type="ECO:0000256" key="2">
    <source>
        <dbReference type="ARBA" id="ARBA00022737"/>
    </source>
</evidence>
<gene>
    <name evidence="4" type="ORF">V6N12_028320</name>
</gene>
<feature type="domain" description="Leucine-rich repeat-containing N-terminal plant-type" evidence="3">
    <location>
        <begin position="2"/>
        <end position="29"/>
    </location>
</feature>
<evidence type="ECO:0000313" key="4">
    <source>
        <dbReference type="EMBL" id="KAK8572264.1"/>
    </source>
</evidence>
<accession>A0ABR2F5H1</accession>
<organism evidence="4 5">
    <name type="scientific">Hibiscus sabdariffa</name>
    <name type="common">roselle</name>
    <dbReference type="NCBI Taxonomy" id="183260"/>
    <lineage>
        <taxon>Eukaryota</taxon>
        <taxon>Viridiplantae</taxon>
        <taxon>Streptophyta</taxon>
        <taxon>Embryophyta</taxon>
        <taxon>Tracheophyta</taxon>
        <taxon>Spermatophyta</taxon>
        <taxon>Magnoliopsida</taxon>
        <taxon>eudicotyledons</taxon>
        <taxon>Gunneridae</taxon>
        <taxon>Pentapetalae</taxon>
        <taxon>rosids</taxon>
        <taxon>malvids</taxon>
        <taxon>Malvales</taxon>
        <taxon>Malvaceae</taxon>
        <taxon>Malvoideae</taxon>
        <taxon>Hibiscus</taxon>
    </lineage>
</organism>
<keyword evidence="1" id="KW-0433">Leucine-rich repeat</keyword>
<reference evidence="4 5" key="1">
    <citation type="journal article" date="2024" name="G3 (Bethesda)">
        <title>Genome assembly of Hibiscus sabdariffa L. provides insights into metabolisms of medicinal natural products.</title>
        <authorList>
            <person name="Kim T."/>
        </authorList>
    </citation>
    <scope>NUCLEOTIDE SEQUENCE [LARGE SCALE GENOMIC DNA]</scope>
    <source>
        <strain evidence="4">TK-2024</strain>
        <tissue evidence="4">Old leaves</tissue>
    </source>
</reference>
<sequence>MKLIMADPSNRLSSWKGQNCCSWDGINCSNTSHVTVIDLRNPEPDSLFLDMNSQLVSTSDAPSTALIGTLPASLFLPYSYHIS</sequence>
<dbReference type="EMBL" id="JBBPBM010000008">
    <property type="protein sequence ID" value="KAK8572264.1"/>
    <property type="molecule type" value="Genomic_DNA"/>
</dbReference>
<proteinExistence type="predicted"/>
<dbReference type="InterPro" id="IPR013210">
    <property type="entry name" value="LRR_N_plant-typ"/>
</dbReference>
<protein>
    <recommendedName>
        <fullName evidence="3">Leucine-rich repeat-containing N-terminal plant-type domain-containing protein</fullName>
    </recommendedName>
</protein>
<evidence type="ECO:0000256" key="1">
    <source>
        <dbReference type="ARBA" id="ARBA00022614"/>
    </source>
</evidence>
<keyword evidence="2" id="KW-0677">Repeat</keyword>
<evidence type="ECO:0000259" key="3">
    <source>
        <dbReference type="Pfam" id="PF08263"/>
    </source>
</evidence>
<dbReference type="Pfam" id="PF08263">
    <property type="entry name" value="LRRNT_2"/>
    <property type="match status" value="1"/>
</dbReference>
<dbReference type="Gene3D" id="3.80.10.10">
    <property type="entry name" value="Ribonuclease Inhibitor"/>
    <property type="match status" value="1"/>
</dbReference>
<evidence type="ECO:0000313" key="5">
    <source>
        <dbReference type="Proteomes" id="UP001472677"/>
    </source>
</evidence>
<dbReference type="InterPro" id="IPR032675">
    <property type="entry name" value="LRR_dom_sf"/>
</dbReference>
<comment type="caution">
    <text evidence="4">The sequence shown here is derived from an EMBL/GenBank/DDBJ whole genome shotgun (WGS) entry which is preliminary data.</text>
</comment>
<dbReference type="Proteomes" id="UP001472677">
    <property type="component" value="Unassembled WGS sequence"/>
</dbReference>
<keyword evidence="5" id="KW-1185">Reference proteome</keyword>
<name>A0ABR2F5H1_9ROSI</name>